<keyword evidence="7" id="KW-1185">Reference proteome</keyword>
<dbReference type="Pfam" id="PF00005">
    <property type="entry name" value="ABC_tran"/>
    <property type="match status" value="1"/>
</dbReference>
<feature type="region of interest" description="Disordered" evidence="4">
    <location>
        <begin position="1"/>
        <end position="22"/>
    </location>
</feature>
<dbReference type="GO" id="GO:0005886">
    <property type="term" value="C:plasma membrane"/>
    <property type="evidence" value="ECO:0007669"/>
    <property type="project" value="TreeGrafter"/>
</dbReference>
<dbReference type="GO" id="GO:0005524">
    <property type="term" value="F:ATP binding"/>
    <property type="evidence" value="ECO:0007669"/>
    <property type="project" value="UniProtKB-KW"/>
</dbReference>
<evidence type="ECO:0000256" key="2">
    <source>
        <dbReference type="ARBA" id="ARBA00022741"/>
    </source>
</evidence>
<gene>
    <name evidence="6" type="ORF">PO878_02275</name>
</gene>
<dbReference type="PROSITE" id="PS50893">
    <property type="entry name" value="ABC_TRANSPORTER_2"/>
    <property type="match status" value="1"/>
</dbReference>
<dbReference type="InterPro" id="IPR027417">
    <property type="entry name" value="P-loop_NTPase"/>
</dbReference>
<dbReference type="Proteomes" id="UP001216390">
    <property type="component" value="Chromosome"/>
</dbReference>
<dbReference type="Gene3D" id="3.40.50.300">
    <property type="entry name" value="P-loop containing nucleotide triphosphate hydrolases"/>
    <property type="match status" value="1"/>
</dbReference>
<dbReference type="InterPro" id="IPR003439">
    <property type="entry name" value="ABC_transporter-like_ATP-bd"/>
</dbReference>
<dbReference type="RefSeq" id="WP_272737066.1">
    <property type="nucleotide sequence ID" value="NZ_CP116942.1"/>
</dbReference>
<reference evidence="6" key="1">
    <citation type="submission" date="2023-01" db="EMBL/GenBank/DDBJ databases">
        <title>The diversity of Class Acidimicrobiia in South China Sea sediment environments and the proposal of Iamia marina sp. nov., a novel species of the genus Iamia.</title>
        <authorList>
            <person name="He Y."/>
            <person name="Tian X."/>
        </authorList>
    </citation>
    <scope>NUCLEOTIDE SEQUENCE</scope>
    <source>
        <strain evidence="6">DSM 19957</strain>
    </source>
</reference>
<keyword evidence="2" id="KW-0547">Nucleotide-binding</keyword>
<feature type="compositionally biased region" description="Low complexity" evidence="4">
    <location>
        <begin position="12"/>
        <end position="22"/>
    </location>
</feature>
<organism evidence="6 7">
    <name type="scientific">Iamia majanohamensis</name>
    <dbReference type="NCBI Taxonomy" id="467976"/>
    <lineage>
        <taxon>Bacteria</taxon>
        <taxon>Bacillati</taxon>
        <taxon>Actinomycetota</taxon>
        <taxon>Acidimicrobiia</taxon>
        <taxon>Acidimicrobiales</taxon>
        <taxon>Iamiaceae</taxon>
        <taxon>Iamia</taxon>
    </lineage>
</organism>
<dbReference type="InterPro" id="IPR032823">
    <property type="entry name" value="BCA_ABC_TP_C"/>
</dbReference>
<dbReference type="KEGG" id="ima:PO878_02275"/>
<evidence type="ECO:0000256" key="4">
    <source>
        <dbReference type="SAM" id="MobiDB-lite"/>
    </source>
</evidence>
<dbReference type="CDD" id="cd03219">
    <property type="entry name" value="ABC_Mj1267_LivG_branched"/>
    <property type="match status" value="1"/>
</dbReference>
<keyword evidence="3 6" id="KW-0067">ATP-binding</keyword>
<dbReference type="FunFam" id="3.40.50.300:FF:000421">
    <property type="entry name" value="Branched-chain amino acid ABC transporter ATP-binding protein"/>
    <property type="match status" value="1"/>
</dbReference>
<dbReference type="EMBL" id="CP116942">
    <property type="protein sequence ID" value="WCO67545.1"/>
    <property type="molecule type" value="Genomic_DNA"/>
</dbReference>
<dbReference type="SMART" id="SM00382">
    <property type="entry name" value="AAA"/>
    <property type="match status" value="1"/>
</dbReference>
<feature type="domain" description="ABC transporter" evidence="5">
    <location>
        <begin position="27"/>
        <end position="273"/>
    </location>
</feature>
<protein>
    <submittedName>
        <fullName evidence="6">ABC transporter ATP-binding protein</fullName>
    </submittedName>
</protein>
<evidence type="ECO:0000313" key="6">
    <source>
        <dbReference type="EMBL" id="WCO67545.1"/>
    </source>
</evidence>
<sequence length="275" mass="29249">MTGTDDDMAHEPGTAAAPTAPSGPALLDVDRVGVRFGGVIALDELSFQIRPQAICALIGPNGAGKTTLFNVISRLYTASSGSVTFDGRDLLAVPPHRIAEVGIARTFQNVALFPGLSVLDNVRVGAHTEGSNGFVKGLLGLGRGEERRLRDEAMGILERLELAHLAAKPAAGLPFGTLKRIELARALAARPRLLMLDEPANGLTHGEVDELAETIRHLRAELDLTVLLVEHHMSMVMAVSDHIVVLDFGRRIAEGPPEVVQNDPAVIEAYLGTSE</sequence>
<dbReference type="InterPro" id="IPR003593">
    <property type="entry name" value="AAA+_ATPase"/>
</dbReference>
<dbReference type="PANTHER" id="PTHR45772">
    <property type="entry name" value="CONSERVED COMPONENT OF ABC TRANSPORTER FOR NATURAL AMINO ACIDS-RELATED"/>
    <property type="match status" value="1"/>
</dbReference>
<evidence type="ECO:0000259" key="5">
    <source>
        <dbReference type="PROSITE" id="PS50893"/>
    </source>
</evidence>
<keyword evidence="1" id="KW-0813">Transport</keyword>
<accession>A0AAE9Y6F5</accession>
<dbReference type="PANTHER" id="PTHR45772:SF4">
    <property type="entry name" value="ABC TRANSPORTER ATP-BINDING PROTEIN"/>
    <property type="match status" value="1"/>
</dbReference>
<evidence type="ECO:0000256" key="3">
    <source>
        <dbReference type="ARBA" id="ARBA00022840"/>
    </source>
</evidence>
<evidence type="ECO:0000256" key="1">
    <source>
        <dbReference type="ARBA" id="ARBA00022448"/>
    </source>
</evidence>
<evidence type="ECO:0000313" key="7">
    <source>
        <dbReference type="Proteomes" id="UP001216390"/>
    </source>
</evidence>
<dbReference type="InterPro" id="IPR051120">
    <property type="entry name" value="ABC_AA/LPS_Transport"/>
</dbReference>
<dbReference type="GO" id="GO:0016887">
    <property type="term" value="F:ATP hydrolysis activity"/>
    <property type="evidence" value="ECO:0007669"/>
    <property type="project" value="InterPro"/>
</dbReference>
<dbReference type="Pfam" id="PF12399">
    <property type="entry name" value="BCA_ABC_TP_C"/>
    <property type="match status" value="1"/>
</dbReference>
<dbReference type="SUPFAM" id="SSF52540">
    <property type="entry name" value="P-loop containing nucleoside triphosphate hydrolases"/>
    <property type="match status" value="1"/>
</dbReference>
<proteinExistence type="predicted"/>
<name>A0AAE9Y6F5_9ACTN</name>
<dbReference type="AlphaFoldDB" id="A0AAE9Y6F5"/>